<gene>
    <name evidence="7" type="ORF">DRJ33_03890</name>
</gene>
<proteinExistence type="predicted"/>
<sequence length="236" mass="26752">MKIKATVVIPTYNEEKFIERCLKSLCSQTVSRSEYEIIVVDGYSTDKTREIAARYADKVIYQVSKGVGGARNDGAKEAKGEILVFTDADVIFPRDWLEKILSYFEKANDVIAVCGPDEPLERSGKLVTFYKLVNSFSKLLHRMGIVGTRGTNTAVRRDVFFKIGGYTDYPLCDDVELGLRLRKLGKVVYSDEVKVLMSARRFNKYGILRVLKEWVKGDIMLLLGKRTVGSYARQSY</sequence>
<dbReference type="GO" id="GO:0016757">
    <property type="term" value="F:glycosyltransferase activity"/>
    <property type="evidence" value="ECO:0007669"/>
    <property type="project" value="UniProtKB-KW"/>
</dbReference>
<dbReference type="EMBL" id="QMQX01000054">
    <property type="protein sequence ID" value="RLE52438.1"/>
    <property type="molecule type" value="Genomic_DNA"/>
</dbReference>
<accession>A0A497F0K5</accession>
<keyword evidence="5" id="KW-0472">Membrane</keyword>
<dbReference type="Proteomes" id="UP000272051">
    <property type="component" value="Unassembled WGS sequence"/>
</dbReference>
<keyword evidence="4" id="KW-0808">Transferase</keyword>
<comment type="subcellular location">
    <subcellularLocation>
        <location evidence="1">Cell membrane</location>
    </subcellularLocation>
</comment>
<evidence type="ECO:0000256" key="1">
    <source>
        <dbReference type="ARBA" id="ARBA00004236"/>
    </source>
</evidence>
<evidence type="ECO:0000256" key="5">
    <source>
        <dbReference type="ARBA" id="ARBA00023136"/>
    </source>
</evidence>
<dbReference type="AlphaFoldDB" id="A0A497F0K5"/>
<evidence type="ECO:0000259" key="6">
    <source>
        <dbReference type="Pfam" id="PF00535"/>
    </source>
</evidence>
<dbReference type="Gene3D" id="3.90.550.10">
    <property type="entry name" value="Spore Coat Polysaccharide Biosynthesis Protein SpsA, Chain A"/>
    <property type="match status" value="1"/>
</dbReference>
<keyword evidence="2" id="KW-1003">Cell membrane</keyword>
<evidence type="ECO:0000313" key="8">
    <source>
        <dbReference type="Proteomes" id="UP000272051"/>
    </source>
</evidence>
<evidence type="ECO:0000256" key="3">
    <source>
        <dbReference type="ARBA" id="ARBA00022676"/>
    </source>
</evidence>
<dbReference type="Pfam" id="PF00535">
    <property type="entry name" value="Glycos_transf_2"/>
    <property type="match status" value="1"/>
</dbReference>
<keyword evidence="3" id="KW-0328">Glycosyltransferase</keyword>
<feature type="domain" description="Glycosyltransferase 2-like" evidence="6">
    <location>
        <begin position="6"/>
        <end position="160"/>
    </location>
</feature>
<dbReference type="InterPro" id="IPR029044">
    <property type="entry name" value="Nucleotide-diphossugar_trans"/>
</dbReference>
<dbReference type="InterPro" id="IPR001173">
    <property type="entry name" value="Glyco_trans_2-like"/>
</dbReference>
<dbReference type="SUPFAM" id="SSF53448">
    <property type="entry name" value="Nucleotide-diphospho-sugar transferases"/>
    <property type="match status" value="1"/>
</dbReference>
<evidence type="ECO:0000313" key="7">
    <source>
        <dbReference type="EMBL" id="RLE52438.1"/>
    </source>
</evidence>
<dbReference type="PANTHER" id="PTHR43646:SF2">
    <property type="entry name" value="GLYCOSYLTRANSFERASE 2-LIKE DOMAIN-CONTAINING PROTEIN"/>
    <property type="match status" value="1"/>
</dbReference>
<evidence type="ECO:0000256" key="2">
    <source>
        <dbReference type="ARBA" id="ARBA00022475"/>
    </source>
</evidence>
<organism evidence="7 8">
    <name type="scientific">Thermoproteota archaeon</name>
    <dbReference type="NCBI Taxonomy" id="2056631"/>
    <lineage>
        <taxon>Archaea</taxon>
        <taxon>Thermoproteota</taxon>
    </lineage>
</organism>
<comment type="caution">
    <text evidence="7">The sequence shown here is derived from an EMBL/GenBank/DDBJ whole genome shotgun (WGS) entry which is preliminary data.</text>
</comment>
<dbReference type="PANTHER" id="PTHR43646">
    <property type="entry name" value="GLYCOSYLTRANSFERASE"/>
    <property type="match status" value="1"/>
</dbReference>
<protein>
    <submittedName>
        <fullName evidence="7">Glycosyltransferase family 2 protein</fullName>
    </submittedName>
</protein>
<reference evidence="7 8" key="1">
    <citation type="submission" date="2018-06" db="EMBL/GenBank/DDBJ databases">
        <title>Extensive metabolic versatility and redundancy in microbially diverse, dynamic hydrothermal sediments.</title>
        <authorList>
            <person name="Dombrowski N."/>
            <person name="Teske A."/>
            <person name="Baker B.J."/>
        </authorList>
    </citation>
    <scope>NUCLEOTIDE SEQUENCE [LARGE SCALE GENOMIC DNA]</scope>
    <source>
        <strain evidence="7">B34_G17</strain>
    </source>
</reference>
<dbReference type="GO" id="GO:0005886">
    <property type="term" value="C:plasma membrane"/>
    <property type="evidence" value="ECO:0007669"/>
    <property type="project" value="UniProtKB-SubCell"/>
</dbReference>
<name>A0A497F0K5_9CREN</name>
<evidence type="ECO:0000256" key="4">
    <source>
        <dbReference type="ARBA" id="ARBA00022679"/>
    </source>
</evidence>